<keyword evidence="2" id="KW-0732">Signal</keyword>
<evidence type="ECO:0000313" key="4">
    <source>
        <dbReference type="Proteomes" id="UP000315750"/>
    </source>
</evidence>
<sequence precursor="true">MSTRTLFIVLVVLLTAGSRSDAAELPSEQVAKQAAELNQANKLLADGDLAGAMAGYEKLQELGPPSPVLKYNYGLAHYKQGDIAAAAEQFESVAAADDDRLAANARFNLGNCDYVTGLQMAEKDRSIAIERLQSAIRHYRSALEIDSTDDDTRANIELAARMIDRLREQQEQEKREEQERQQQELEQQEKQEEPEQKEQEQQEQEQNESSSDQENSQQSDGQQQESMQQESDQENKSQPSETSAKEEQQNEQQSQDAQEGEQTKQEESADQSSDSQEASAEENQQADSRPDSEQRAKTSNKKPASESNEAEAPETQGDQSATEDSANERKQPPQGELSAAESQEDSSSEAAEGQTVQGVKEGEMTEEEAEKMLQAIRDREMLRRLRRQAAERDRHIPVDRDW</sequence>
<feature type="compositionally biased region" description="Low complexity" evidence="1">
    <location>
        <begin position="207"/>
        <end position="230"/>
    </location>
</feature>
<dbReference type="Gene3D" id="1.25.40.10">
    <property type="entry name" value="Tetratricopeptide repeat domain"/>
    <property type="match status" value="1"/>
</dbReference>
<gene>
    <name evidence="3" type="ORF">Pan181_31390</name>
</gene>
<protein>
    <submittedName>
        <fullName evidence="3">Uncharacterized protein</fullName>
    </submittedName>
</protein>
<organism evidence="3 4">
    <name type="scientific">Aeoliella mucimassa</name>
    <dbReference type="NCBI Taxonomy" id="2527972"/>
    <lineage>
        <taxon>Bacteria</taxon>
        <taxon>Pseudomonadati</taxon>
        <taxon>Planctomycetota</taxon>
        <taxon>Planctomycetia</taxon>
        <taxon>Pirellulales</taxon>
        <taxon>Lacipirellulaceae</taxon>
        <taxon>Aeoliella</taxon>
    </lineage>
</organism>
<feature type="chain" id="PRO_5021786987" evidence="2">
    <location>
        <begin position="23"/>
        <end position="402"/>
    </location>
</feature>
<dbReference type="EMBL" id="CP036278">
    <property type="protein sequence ID" value="QDU56927.1"/>
    <property type="molecule type" value="Genomic_DNA"/>
</dbReference>
<dbReference type="KEGG" id="amuc:Pan181_31390"/>
<proteinExistence type="predicted"/>
<dbReference type="SUPFAM" id="SSF48452">
    <property type="entry name" value="TPR-like"/>
    <property type="match status" value="1"/>
</dbReference>
<dbReference type="InterPro" id="IPR011990">
    <property type="entry name" value="TPR-like_helical_dom_sf"/>
</dbReference>
<name>A0A518AQD4_9BACT</name>
<keyword evidence="4" id="KW-1185">Reference proteome</keyword>
<dbReference type="RefSeq" id="WP_197528379.1">
    <property type="nucleotide sequence ID" value="NZ_CP036278.1"/>
</dbReference>
<evidence type="ECO:0000256" key="1">
    <source>
        <dbReference type="SAM" id="MobiDB-lite"/>
    </source>
</evidence>
<evidence type="ECO:0000313" key="3">
    <source>
        <dbReference type="EMBL" id="QDU56927.1"/>
    </source>
</evidence>
<feature type="region of interest" description="Disordered" evidence="1">
    <location>
        <begin position="169"/>
        <end position="374"/>
    </location>
</feature>
<dbReference type="AlphaFoldDB" id="A0A518AQD4"/>
<feature type="compositionally biased region" description="Low complexity" evidence="1">
    <location>
        <begin position="270"/>
        <end position="287"/>
    </location>
</feature>
<feature type="signal peptide" evidence="2">
    <location>
        <begin position="1"/>
        <end position="22"/>
    </location>
</feature>
<feature type="compositionally biased region" description="Basic and acidic residues" evidence="1">
    <location>
        <begin position="169"/>
        <end position="200"/>
    </location>
</feature>
<reference evidence="3 4" key="1">
    <citation type="submission" date="2019-02" db="EMBL/GenBank/DDBJ databases">
        <title>Deep-cultivation of Planctomycetes and their phenomic and genomic characterization uncovers novel biology.</title>
        <authorList>
            <person name="Wiegand S."/>
            <person name="Jogler M."/>
            <person name="Boedeker C."/>
            <person name="Pinto D."/>
            <person name="Vollmers J."/>
            <person name="Rivas-Marin E."/>
            <person name="Kohn T."/>
            <person name="Peeters S.H."/>
            <person name="Heuer A."/>
            <person name="Rast P."/>
            <person name="Oberbeckmann S."/>
            <person name="Bunk B."/>
            <person name="Jeske O."/>
            <person name="Meyerdierks A."/>
            <person name="Storesund J.E."/>
            <person name="Kallscheuer N."/>
            <person name="Luecker S."/>
            <person name="Lage O.M."/>
            <person name="Pohl T."/>
            <person name="Merkel B.J."/>
            <person name="Hornburger P."/>
            <person name="Mueller R.-W."/>
            <person name="Bruemmer F."/>
            <person name="Labrenz M."/>
            <person name="Spormann A.M."/>
            <person name="Op den Camp H."/>
            <person name="Overmann J."/>
            <person name="Amann R."/>
            <person name="Jetten M.S.M."/>
            <person name="Mascher T."/>
            <person name="Medema M.H."/>
            <person name="Devos D.P."/>
            <person name="Kaster A.-K."/>
            <person name="Ovreas L."/>
            <person name="Rohde M."/>
            <person name="Galperin M.Y."/>
            <person name="Jogler C."/>
        </authorList>
    </citation>
    <scope>NUCLEOTIDE SEQUENCE [LARGE SCALE GENOMIC DNA]</scope>
    <source>
        <strain evidence="3 4">Pan181</strain>
    </source>
</reference>
<accession>A0A518AQD4</accession>
<dbReference type="Proteomes" id="UP000315750">
    <property type="component" value="Chromosome"/>
</dbReference>
<evidence type="ECO:0000256" key="2">
    <source>
        <dbReference type="SAM" id="SignalP"/>
    </source>
</evidence>